<feature type="transmembrane region" description="Helical" evidence="2">
    <location>
        <begin position="210"/>
        <end position="232"/>
    </location>
</feature>
<dbReference type="Proteomes" id="UP001299970">
    <property type="component" value="Unassembled WGS sequence"/>
</dbReference>
<organism evidence="3 4">
    <name type="scientific">Pseudonocardia alaniniphila</name>
    <dbReference type="NCBI Taxonomy" id="75291"/>
    <lineage>
        <taxon>Bacteria</taxon>
        <taxon>Bacillati</taxon>
        <taxon>Actinomycetota</taxon>
        <taxon>Actinomycetes</taxon>
        <taxon>Pseudonocardiales</taxon>
        <taxon>Pseudonocardiaceae</taxon>
        <taxon>Pseudonocardia</taxon>
    </lineage>
</organism>
<name>A0ABS9TGZ9_9PSEU</name>
<sequence length="235" mass="25793">MNEQITPVATAEPDAAEHPSDSRSQQVSPGRWVTRAVDVLLLLASLGTILNPEDPAVDYSAYVLTSMVWTLFALCYIGIRVSRVRRARRGDQRWPQRLAGRRTSYLITLATAVTLFSAGLDIATVEGSDDVQTVVQFFGVVMVLLAWAILHLGYAERYARLYLNAGEPPFSFPETPAPTLLEFVYFSFAVGTTFATSDVEVRSTRTRGIVLCHGLLAFVYNTAIISMVVGLLTGN</sequence>
<dbReference type="InterPro" id="IPR009781">
    <property type="entry name" value="DUF1345"/>
</dbReference>
<evidence type="ECO:0000313" key="4">
    <source>
        <dbReference type="Proteomes" id="UP001299970"/>
    </source>
</evidence>
<evidence type="ECO:0000256" key="2">
    <source>
        <dbReference type="SAM" id="Phobius"/>
    </source>
</evidence>
<accession>A0ABS9TGZ9</accession>
<reference evidence="3 4" key="1">
    <citation type="submission" date="2022-03" db="EMBL/GenBank/DDBJ databases">
        <title>Pseudonocardia alaer sp. nov., a novel actinomycete isolated from reed forest soil.</title>
        <authorList>
            <person name="Wang L."/>
        </authorList>
    </citation>
    <scope>NUCLEOTIDE SEQUENCE [LARGE SCALE GENOMIC DNA]</scope>
    <source>
        <strain evidence="3 4">Y-16303</strain>
    </source>
</reference>
<evidence type="ECO:0000313" key="3">
    <source>
        <dbReference type="EMBL" id="MCH6167809.1"/>
    </source>
</evidence>
<comment type="caution">
    <text evidence="3">The sequence shown here is derived from an EMBL/GenBank/DDBJ whole genome shotgun (WGS) entry which is preliminary data.</text>
</comment>
<feature type="transmembrane region" description="Helical" evidence="2">
    <location>
        <begin position="32"/>
        <end position="50"/>
    </location>
</feature>
<dbReference type="EMBL" id="JAKXMK010000016">
    <property type="protein sequence ID" value="MCH6167809.1"/>
    <property type="molecule type" value="Genomic_DNA"/>
</dbReference>
<dbReference type="RefSeq" id="WP_241038357.1">
    <property type="nucleotide sequence ID" value="NZ_BAAAJF010000012.1"/>
</dbReference>
<keyword evidence="2" id="KW-0812">Transmembrane</keyword>
<keyword evidence="2" id="KW-0472">Membrane</keyword>
<protein>
    <submittedName>
        <fullName evidence="3">DUF1345 domain-containing protein</fullName>
    </submittedName>
</protein>
<feature type="transmembrane region" description="Helical" evidence="2">
    <location>
        <begin position="103"/>
        <end position="122"/>
    </location>
</feature>
<feature type="region of interest" description="Disordered" evidence="1">
    <location>
        <begin position="1"/>
        <end position="29"/>
    </location>
</feature>
<feature type="transmembrane region" description="Helical" evidence="2">
    <location>
        <begin position="134"/>
        <end position="154"/>
    </location>
</feature>
<feature type="transmembrane region" description="Helical" evidence="2">
    <location>
        <begin position="62"/>
        <end position="82"/>
    </location>
</feature>
<keyword evidence="4" id="KW-1185">Reference proteome</keyword>
<proteinExistence type="predicted"/>
<keyword evidence="2" id="KW-1133">Transmembrane helix</keyword>
<gene>
    <name evidence="3" type="ORF">MMF94_19145</name>
</gene>
<dbReference type="Pfam" id="PF07077">
    <property type="entry name" value="DUF1345"/>
    <property type="match status" value="1"/>
</dbReference>
<evidence type="ECO:0000256" key="1">
    <source>
        <dbReference type="SAM" id="MobiDB-lite"/>
    </source>
</evidence>